<gene>
    <name evidence="1" type="ORF">IMG5_201680</name>
</gene>
<organism evidence="1 2">
    <name type="scientific">Ichthyophthirius multifiliis</name>
    <name type="common">White spot disease agent</name>
    <name type="synonym">Ich</name>
    <dbReference type="NCBI Taxonomy" id="5932"/>
    <lineage>
        <taxon>Eukaryota</taxon>
        <taxon>Sar</taxon>
        <taxon>Alveolata</taxon>
        <taxon>Ciliophora</taxon>
        <taxon>Intramacronucleata</taxon>
        <taxon>Oligohymenophorea</taxon>
        <taxon>Hymenostomatida</taxon>
        <taxon>Ophryoglenina</taxon>
        <taxon>Ichthyophthirius</taxon>
    </lineage>
</organism>
<evidence type="ECO:0000313" key="2">
    <source>
        <dbReference type="Proteomes" id="UP000008983"/>
    </source>
</evidence>
<proteinExistence type="predicted"/>
<reference evidence="1 2" key="1">
    <citation type="submission" date="2011-07" db="EMBL/GenBank/DDBJ databases">
        <authorList>
            <person name="Coyne R."/>
            <person name="Brami D."/>
            <person name="Johnson J."/>
            <person name="Hostetler J."/>
            <person name="Hannick L."/>
            <person name="Clark T."/>
            <person name="Cassidy-Hanley D."/>
            <person name="Inman J."/>
        </authorList>
    </citation>
    <scope>NUCLEOTIDE SEQUENCE [LARGE SCALE GENOMIC DNA]</scope>
    <source>
        <strain evidence="1 2">G5</strain>
    </source>
</reference>
<protein>
    <submittedName>
        <fullName evidence="1">Uncharacterized protein</fullName>
    </submittedName>
</protein>
<dbReference type="InParanoid" id="G0R5W6"/>
<keyword evidence="2" id="KW-1185">Reference proteome</keyword>
<dbReference type="GeneID" id="14903193"/>
<accession>G0R5W6</accession>
<dbReference type="RefSeq" id="XP_004024027.1">
    <property type="nucleotide sequence ID" value="XM_004023978.1"/>
</dbReference>
<evidence type="ECO:0000313" key="1">
    <source>
        <dbReference type="EMBL" id="EGR27143.1"/>
    </source>
</evidence>
<dbReference type="Proteomes" id="UP000008983">
    <property type="component" value="Unassembled WGS sequence"/>
</dbReference>
<name>G0R5W6_ICHMU</name>
<dbReference type="OrthoDB" id="307551at2759"/>
<sequence>MDIILKQKDKQQYNKVLDKINDVLGSKKHKGINKFYAMLLLKDCVTPQDQKSNTDFVVSLLKHSVLKKIQEICEFDKGNKKETRGQTMYKENEYTGIQIIRLCMECIMKWAKTWENDKNGKKLQFIQIQENLKKQNIQFPDSYLFFEEKKAAAPVQESKQIATDLMLKAQNQMIGILEFVDQCETEEQALDFLYEALDANLPDIQNIQNQIQNIDLDELDKLDDQQQIFAISEYYNNYLDYHLMLKKQQIDYEKFRKLTLEEAKIAFPMFVPQNFQETKKMPDDLGNNLDQFESQGAQVDTFQNQEYEREQEIKIKEEYERSKSDISVFDFPMKNMQINQKEHRVGTISEKILDINTQRYVIKCNLYLGNKSGFTVENFKLKFEGDQRTVELDIQKIEYMLKFIVYPNYRALIKIIPFSGYVATAKTLIDHFVFIFGQD</sequence>
<dbReference type="AlphaFoldDB" id="G0R5W6"/>
<dbReference type="EMBL" id="GL984387">
    <property type="protein sequence ID" value="EGR27143.1"/>
    <property type="molecule type" value="Genomic_DNA"/>
</dbReference>